<feature type="transmembrane region" description="Helical" evidence="1">
    <location>
        <begin position="33"/>
        <end position="55"/>
    </location>
</feature>
<keyword evidence="1" id="KW-1133">Transmembrane helix</keyword>
<gene>
    <name evidence="2" type="ORF">SAMN05192584_101281</name>
</gene>
<accession>A0A1I3U4Y9</accession>
<dbReference type="EMBL" id="FOSG01000001">
    <property type="protein sequence ID" value="SFJ77813.1"/>
    <property type="molecule type" value="Genomic_DNA"/>
</dbReference>
<keyword evidence="3" id="KW-1185">Reference proteome</keyword>
<name>A0A1I3U4Y9_9ACTN</name>
<evidence type="ECO:0000313" key="2">
    <source>
        <dbReference type="EMBL" id="SFJ77813.1"/>
    </source>
</evidence>
<sequence length="58" mass="5897">MPADAPDTAGSARTGQPGRLGRAYLTVKANPGALAVVIGLLAFAAWQLWPLVALAPGR</sequence>
<protein>
    <submittedName>
        <fullName evidence="2">Uncharacterized protein</fullName>
    </submittedName>
</protein>
<reference evidence="3" key="1">
    <citation type="submission" date="2016-10" db="EMBL/GenBank/DDBJ databases">
        <authorList>
            <person name="Varghese N."/>
            <person name="Submissions S."/>
        </authorList>
    </citation>
    <scope>NUCLEOTIDE SEQUENCE [LARGE SCALE GENOMIC DNA]</scope>
    <source>
        <strain evidence="3">PL19</strain>
    </source>
</reference>
<evidence type="ECO:0000256" key="1">
    <source>
        <dbReference type="SAM" id="Phobius"/>
    </source>
</evidence>
<dbReference type="Proteomes" id="UP000198928">
    <property type="component" value="Unassembled WGS sequence"/>
</dbReference>
<proteinExistence type="predicted"/>
<evidence type="ECO:0000313" key="3">
    <source>
        <dbReference type="Proteomes" id="UP000198928"/>
    </source>
</evidence>
<dbReference type="AlphaFoldDB" id="A0A1I3U4Y9"/>
<keyword evidence="1" id="KW-0812">Transmembrane</keyword>
<keyword evidence="1" id="KW-0472">Membrane</keyword>
<dbReference type="RefSeq" id="WP_175540841.1">
    <property type="nucleotide sequence ID" value="NZ_FOSG01000001.1"/>
</dbReference>
<organism evidence="2 3">
    <name type="scientific">Streptomyces pini</name>
    <dbReference type="NCBI Taxonomy" id="1520580"/>
    <lineage>
        <taxon>Bacteria</taxon>
        <taxon>Bacillati</taxon>
        <taxon>Actinomycetota</taxon>
        <taxon>Actinomycetes</taxon>
        <taxon>Kitasatosporales</taxon>
        <taxon>Streptomycetaceae</taxon>
        <taxon>Streptomyces</taxon>
    </lineage>
</organism>